<keyword evidence="17" id="KW-1185">Reference proteome</keyword>
<evidence type="ECO:0000313" key="16">
    <source>
        <dbReference type="EMBL" id="MBB4844569.1"/>
    </source>
</evidence>
<evidence type="ECO:0000256" key="4">
    <source>
        <dbReference type="ARBA" id="ARBA00022553"/>
    </source>
</evidence>
<dbReference type="InterPro" id="IPR013656">
    <property type="entry name" value="PAS_4"/>
</dbReference>
<keyword evidence="11" id="KW-0067">ATP-binding</keyword>
<dbReference type="Pfam" id="PF02518">
    <property type="entry name" value="HATPase_c"/>
    <property type="match status" value="1"/>
</dbReference>
<dbReference type="RefSeq" id="WP_184301154.1">
    <property type="nucleotide sequence ID" value="NZ_JACHLP010000006.1"/>
</dbReference>
<evidence type="ECO:0000256" key="12">
    <source>
        <dbReference type="ARBA" id="ARBA00022991"/>
    </source>
</evidence>
<dbReference type="EC" id="2.7.13.3" evidence="2"/>
<feature type="domain" description="PAS" evidence="14">
    <location>
        <begin position="140"/>
        <end position="185"/>
    </location>
</feature>
<dbReference type="Pfam" id="PF08448">
    <property type="entry name" value="PAS_4"/>
    <property type="match status" value="3"/>
</dbReference>
<dbReference type="NCBIfam" id="TIGR00229">
    <property type="entry name" value="sensory_box"/>
    <property type="match status" value="2"/>
</dbReference>
<evidence type="ECO:0000256" key="10">
    <source>
        <dbReference type="ARBA" id="ARBA00022777"/>
    </source>
</evidence>
<evidence type="ECO:0000256" key="5">
    <source>
        <dbReference type="ARBA" id="ARBA00022606"/>
    </source>
</evidence>
<dbReference type="Gene3D" id="3.30.450.20">
    <property type="entry name" value="PAS domain"/>
    <property type="match status" value="3"/>
</dbReference>
<dbReference type="SMART" id="SM00086">
    <property type="entry name" value="PAC"/>
    <property type="match status" value="2"/>
</dbReference>
<evidence type="ECO:0000259" key="15">
    <source>
        <dbReference type="PROSITE" id="PS50113"/>
    </source>
</evidence>
<dbReference type="AlphaFoldDB" id="A0A840LET9"/>
<keyword evidence="3" id="KW-0600">Photoreceptor protein</keyword>
<dbReference type="InterPro" id="IPR036890">
    <property type="entry name" value="HATPase_C_sf"/>
</dbReference>
<dbReference type="CDD" id="cd00130">
    <property type="entry name" value="PAS"/>
    <property type="match status" value="2"/>
</dbReference>
<proteinExistence type="predicted"/>
<protein>
    <recommendedName>
        <fullName evidence="2">histidine kinase</fullName>
        <ecNumber evidence="2">2.7.13.3</ecNumber>
    </recommendedName>
</protein>
<dbReference type="SMART" id="SM00911">
    <property type="entry name" value="HWE_HK"/>
    <property type="match status" value="1"/>
</dbReference>
<evidence type="ECO:0000256" key="6">
    <source>
        <dbReference type="ARBA" id="ARBA00022630"/>
    </source>
</evidence>
<evidence type="ECO:0000313" key="17">
    <source>
        <dbReference type="Proteomes" id="UP000562027"/>
    </source>
</evidence>
<dbReference type="Gene3D" id="3.30.565.10">
    <property type="entry name" value="Histidine kinase-like ATPase, C-terminal domain"/>
    <property type="match status" value="1"/>
</dbReference>
<dbReference type="InterPro" id="IPR011102">
    <property type="entry name" value="Sig_transdc_His_kinase_HWE"/>
</dbReference>
<accession>A0A840LET9</accession>
<feature type="domain" description="PAS" evidence="14">
    <location>
        <begin position="11"/>
        <end position="81"/>
    </location>
</feature>
<feature type="domain" description="PAC" evidence="15">
    <location>
        <begin position="216"/>
        <end position="268"/>
    </location>
</feature>
<evidence type="ECO:0000256" key="1">
    <source>
        <dbReference type="ARBA" id="ARBA00000085"/>
    </source>
</evidence>
<dbReference type="SMART" id="SM00091">
    <property type="entry name" value="PAS"/>
    <property type="match status" value="3"/>
</dbReference>
<dbReference type="PROSITE" id="PS50112">
    <property type="entry name" value="PAS"/>
    <property type="match status" value="3"/>
</dbReference>
<reference evidence="16 17" key="1">
    <citation type="submission" date="2020-08" db="EMBL/GenBank/DDBJ databases">
        <title>Functional genomics of gut bacteria from endangered species of beetles.</title>
        <authorList>
            <person name="Carlos-Shanley C."/>
        </authorList>
    </citation>
    <scope>NUCLEOTIDE SEQUENCE [LARGE SCALE GENOMIC DNA]</scope>
    <source>
        <strain evidence="16 17">S00239</strain>
    </source>
</reference>
<dbReference type="InterPro" id="IPR003594">
    <property type="entry name" value="HATPase_dom"/>
</dbReference>
<dbReference type="EMBL" id="JACHLP010000006">
    <property type="protein sequence ID" value="MBB4844569.1"/>
    <property type="molecule type" value="Genomic_DNA"/>
</dbReference>
<dbReference type="PANTHER" id="PTHR43065">
    <property type="entry name" value="SENSOR HISTIDINE KINASE"/>
    <property type="match status" value="1"/>
</dbReference>
<keyword evidence="9" id="KW-0547">Nucleotide-binding</keyword>
<keyword evidence="6" id="KW-0285">Flavoprotein</keyword>
<keyword evidence="5" id="KW-0716">Sensory transduction</keyword>
<keyword evidence="12" id="KW-0157">Chromophore</keyword>
<dbReference type="InterPro" id="IPR000700">
    <property type="entry name" value="PAS-assoc_C"/>
</dbReference>
<dbReference type="GO" id="GO:0009881">
    <property type="term" value="F:photoreceptor activity"/>
    <property type="evidence" value="ECO:0007669"/>
    <property type="project" value="UniProtKB-KW"/>
</dbReference>
<dbReference type="Pfam" id="PF07568">
    <property type="entry name" value="HisKA_2"/>
    <property type="match status" value="1"/>
</dbReference>
<sequence length="609" mass="65764">MDATTAFPSLLSQGLDLLFNTELPVGLALLDTEFRYVRINKTLADFNGVPAQQALGRSVKAVLPEAYATLGPLLQQVLDSGVGLQGFRVQAEVPSFPGELSEWEASYLPVKNDLGHTCGILVQAVNITVQELALRRERESEERVRRVLDSLFVLVGVLSPEGVLQEANRAPLEAAGISLEEVQGQYVWDTYWWRHDAGQQAWLKQAVKEVAAGGLVRKEVKVCMAGGKLVTIDFMLAPLRDEAGRVTHLIPSAIDISDRVASERALRASEARFRSAFEAAPDGMTLVDAERRILLANASMNRLFGYAAGELTGRCIDELLPAAMRQAHVGHVGRFFATPQVRPMAARKPLHGQRLDGSLFPLEVGLSPIPGSDPPEVLATVSDVSERVAAQTKIQQALEEKTALLGEVHHRVKNNLQIISSLLRLQSANAPEAARPALQDSQSRVRAMALTHQLLYERKDFAGMELGPYLHQLTTLLCESYLGQPSRVRVEVQAPEQGLHIDLQTAVPCGLVVNELVVNALKHAFPGGRAGLIRVCAADDPAAPGKTLTLEVSDDGIGLPEGMGLASANSLGFQLLPLLADQMGASLALLPGPGTRVRLQVPRHEGLSA</sequence>
<keyword evidence="4" id="KW-0597">Phosphoprotein</keyword>
<dbReference type="SMART" id="SM00387">
    <property type="entry name" value="HATPase_c"/>
    <property type="match status" value="1"/>
</dbReference>
<dbReference type="GO" id="GO:0004673">
    <property type="term" value="F:protein histidine kinase activity"/>
    <property type="evidence" value="ECO:0007669"/>
    <property type="project" value="UniProtKB-EC"/>
</dbReference>
<dbReference type="SUPFAM" id="SSF55785">
    <property type="entry name" value="PYP-like sensor domain (PAS domain)"/>
    <property type="match status" value="3"/>
</dbReference>
<dbReference type="PROSITE" id="PS50113">
    <property type="entry name" value="PAC"/>
    <property type="match status" value="1"/>
</dbReference>
<keyword evidence="13" id="KW-0675">Receptor</keyword>
<dbReference type="PANTHER" id="PTHR43065:SF23">
    <property type="entry name" value="SENSOR HISTIDINE KINASE PDTAS"/>
    <property type="match status" value="1"/>
</dbReference>
<evidence type="ECO:0000256" key="11">
    <source>
        <dbReference type="ARBA" id="ARBA00022840"/>
    </source>
</evidence>
<evidence type="ECO:0000256" key="8">
    <source>
        <dbReference type="ARBA" id="ARBA00022679"/>
    </source>
</evidence>
<keyword evidence="7" id="KW-0288">FMN</keyword>
<dbReference type="InterPro" id="IPR035965">
    <property type="entry name" value="PAS-like_dom_sf"/>
</dbReference>
<name>A0A840LET9_9BURK</name>
<keyword evidence="10" id="KW-0418">Kinase</keyword>
<dbReference type="SUPFAM" id="SSF55874">
    <property type="entry name" value="ATPase domain of HSP90 chaperone/DNA topoisomerase II/histidine kinase"/>
    <property type="match status" value="1"/>
</dbReference>
<evidence type="ECO:0000256" key="3">
    <source>
        <dbReference type="ARBA" id="ARBA00022543"/>
    </source>
</evidence>
<keyword evidence="8" id="KW-0808">Transferase</keyword>
<dbReference type="InterPro" id="IPR001610">
    <property type="entry name" value="PAC"/>
</dbReference>
<dbReference type="InterPro" id="IPR011495">
    <property type="entry name" value="Sig_transdc_His_kin_sub2_dim/P"/>
</dbReference>
<gene>
    <name evidence="16" type="ORF">HNP55_003113</name>
</gene>
<evidence type="ECO:0000256" key="13">
    <source>
        <dbReference type="ARBA" id="ARBA00023170"/>
    </source>
</evidence>
<comment type="caution">
    <text evidence="16">The sequence shown here is derived from an EMBL/GenBank/DDBJ whole genome shotgun (WGS) entry which is preliminary data.</text>
</comment>
<dbReference type="Proteomes" id="UP000562027">
    <property type="component" value="Unassembled WGS sequence"/>
</dbReference>
<comment type="catalytic activity">
    <reaction evidence="1">
        <text>ATP + protein L-histidine = ADP + protein N-phospho-L-histidine.</text>
        <dbReference type="EC" id="2.7.13.3"/>
    </reaction>
</comment>
<evidence type="ECO:0000259" key="14">
    <source>
        <dbReference type="PROSITE" id="PS50112"/>
    </source>
</evidence>
<organism evidence="16 17">
    <name type="scientific">Roseateles oligotrophus</name>
    <dbReference type="NCBI Taxonomy" id="1769250"/>
    <lineage>
        <taxon>Bacteria</taxon>
        <taxon>Pseudomonadati</taxon>
        <taxon>Pseudomonadota</taxon>
        <taxon>Betaproteobacteria</taxon>
        <taxon>Burkholderiales</taxon>
        <taxon>Sphaerotilaceae</taxon>
        <taxon>Roseateles</taxon>
    </lineage>
</organism>
<dbReference type="GO" id="GO:0005524">
    <property type="term" value="F:ATP binding"/>
    <property type="evidence" value="ECO:0007669"/>
    <property type="project" value="UniProtKB-KW"/>
</dbReference>
<feature type="domain" description="PAS" evidence="14">
    <location>
        <begin position="269"/>
        <end position="314"/>
    </location>
</feature>
<evidence type="ECO:0000256" key="7">
    <source>
        <dbReference type="ARBA" id="ARBA00022643"/>
    </source>
</evidence>
<evidence type="ECO:0000256" key="2">
    <source>
        <dbReference type="ARBA" id="ARBA00012438"/>
    </source>
</evidence>
<dbReference type="InterPro" id="IPR000014">
    <property type="entry name" value="PAS"/>
</dbReference>
<evidence type="ECO:0000256" key="9">
    <source>
        <dbReference type="ARBA" id="ARBA00022741"/>
    </source>
</evidence>